<reference evidence="2 3" key="1">
    <citation type="submission" date="2016-02" db="EMBL/GenBank/DDBJ databases">
        <title>Draft genome sequence of the strain BR 10247T Bradyrhizobium neotropicale isolated from nodules of Centrolobium paraense.</title>
        <authorList>
            <person name="Simoes-Araujo J.L."/>
            <person name="Barauna A.C."/>
            <person name="Silva K."/>
            <person name="Zilli J.E."/>
        </authorList>
    </citation>
    <scope>NUCLEOTIDE SEQUENCE [LARGE SCALE GENOMIC DNA]</scope>
    <source>
        <strain evidence="2 3">BR 10247</strain>
    </source>
</reference>
<dbReference type="Pfam" id="PF02036">
    <property type="entry name" value="SCP2"/>
    <property type="match status" value="1"/>
</dbReference>
<dbReference type="InterPro" id="IPR003033">
    <property type="entry name" value="SCP2_sterol-bd_dom"/>
</dbReference>
<name>A0A176ZF48_9BRAD</name>
<comment type="caution">
    <text evidence="2">The sequence shown here is derived from an EMBL/GenBank/DDBJ whole genome shotgun (WGS) entry which is preliminary data.</text>
</comment>
<organism evidence="2 3">
    <name type="scientific">Bradyrhizobium neotropicale</name>
    <dbReference type="NCBI Taxonomy" id="1497615"/>
    <lineage>
        <taxon>Bacteria</taxon>
        <taxon>Pseudomonadati</taxon>
        <taxon>Pseudomonadota</taxon>
        <taxon>Alphaproteobacteria</taxon>
        <taxon>Hyphomicrobiales</taxon>
        <taxon>Nitrobacteraceae</taxon>
        <taxon>Bradyrhizobium</taxon>
    </lineage>
</organism>
<dbReference type="RefSeq" id="WP_063676828.1">
    <property type="nucleotide sequence ID" value="NZ_LSEF01000025.1"/>
</dbReference>
<keyword evidence="3" id="KW-1185">Reference proteome</keyword>
<sequence length="181" mass="19430">MNDPSAASPGPLPTIPPLVAFAMRPLPLLPLQLVLAGVLQRIHRRNPAIFDRLGDHARARFGIKPIDLPFAFVVEAMPPRLSVVRDLPRGLDARIAASLANLLALLEGKVDGDALMFSRELVVEGDVEAVLALRNAIDDAQLDLAAELSSLFGPLAGSARRAFEAARYRVIGSSRPGGEFR</sequence>
<dbReference type="SUPFAM" id="SSF55718">
    <property type="entry name" value="SCP-like"/>
    <property type="match status" value="1"/>
</dbReference>
<evidence type="ECO:0000313" key="3">
    <source>
        <dbReference type="Proteomes" id="UP000077173"/>
    </source>
</evidence>
<dbReference type="InterPro" id="IPR036527">
    <property type="entry name" value="SCP2_sterol-bd_dom_sf"/>
</dbReference>
<gene>
    <name evidence="2" type="ORF">AXW67_36530</name>
</gene>
<evidence type="ECO:0000313" key="2">
    <source>
        <dbReference type="EMBL" id="OAF19300.1"/>
    </source>
</evidence>
<protein>
    <submittedName>
        <fullName evidence="2">Sterol-binding protein</fullName>
    </submittedName>
</protein>
<accession>A0A176ZF48</accession>
<feature type="domain" description="SCP2" evidence="1">
    <location>
        <begin position="58"/>
        <end position="137"/>
    </location>
</feature>
<evidence type="ECO:0000259" key="1">
    <source>
        <dbReference type="Pfam" id="PF02036"/>
    </source>
</evidence>
<dbReference type="AlphaFoldDB" id="A0A176ZF48"/>
<dbReference type="Proteomes" id="UP000077173">
    <property type="component" value="Unassembled WGS sequence"/>
</dbReference>
<dbReference type="EMBL" id="LSEF01000025">
    <property type="protein sequence ID" value="OAF19300.1"/>
    <property type="molecule type" value="Genomic_DNA"/>
</dbReference>
<proteinExistence type="predicted"/>